<dbReference type="Gene3D" id="3.40.50.720">
    <property type="entry name" value="NAD(P)-binding Rossmann-like Domain"/>
    <property type="match status" value="1"/>
</dbReference>
<reference evidence="6 7" key="1">
    <citation type="submission" date="2015-12" db="EMBL/GenBank/DDBJ databases">
        <title>The genome of Folsomia candida.</title>
        <authorList>
            <person name="Faddeeva A."/>
            <person name="Derks M.F."/>
            <person name="Anvar Y."/>
            <person name="Smit S."/>
            <person name="Van Straalen N."/>
            <person name="Roelofs D."/>
        </authorList>
    </citation>
    <scope>NUCLEOTIDE SEQUENCE [LARGE SCALE GENOMIC DNA]</scope>
    <source>
        <strain evidence="6 7">VU population</strain>
        <tissue evidence="6">Whole body</tissue>
    </source>
</reference>
<comment type="caution">
    <text evidence="6">The sequence shown here is derived from an EMBL/GenBank/DDBJ whole genome shotgun (WGS) entry which is preliminary data.</text>
</comment>
<dbReference type="STRING" id="158441.A0A226EHN0"/>
<dbReference type="CDD" id="cd05233">
    <property type="entry name" value="SDR_c"/>
    <property type="match status" value="1"/>
</dbReference>
<dbReference type="InterPro" id="IPR036291">
    <property type="entry name" value="NAD(P)-bd_dom_sf"/>
</dbReference>
<gene>
    <name evidence="6" type="ORF">Fcan01_07603</name>
</gene>
<dbReference type="GO" id="GO:0005997">
    <property type="term" value="P:xylulose metabolic process"/>
    <property type="evidence" value="ECO:0007669"/>
    <property type="project" value="TreeGrafter"/>
</dbReference>
<dbReference type="OrthoDB" id="1393670at2759"/>
<dbReference type="EMBL" id="LNIX01000003">
    <property type="protein sequence ID" value="OXA57122.1"/>
    <property type="molecule type" value="Genomic_DNA"/>
</dbReference>
<keyword evidence="4" id="KW-0560">Oxidoreductase</keyword>
<accession>A0A226EHN0</accession>
<dbReference type="AlphaFoldDB" id="A0A226EHN0"/>
<dbReference type="Proteomes" id="UP000198287">
    <property type="component" value="Unassembled WGS sequence"/>
</dbReference>
<dbReference type="InterPro" id="IPR020904">
    <property type="entry name" value="Sc_DH/Rdtase_CS"/>
</dbReference>
<evidence type="ECO:0000256" key="1">
    <source>
        <dbReference type="ARBA" id="ARBA00006484"/>
    </source>
</evidence>
<keyword evidence="7" id="KW-1185">Reference proteome</keyword>
<evidence type="ECO:0000313" key="7">
    <source>
        <dbReference type="Proteomes" id="UP000198287"/>
    </source>
</evidence>
<dbReference type="InterPro" id="IPR002347">
    <property type="entry name" value="SDR_fam"/>
</dbReference>
<evidence type="ECO:0000256" key="3">
    <source>
        <dbReference type="ARBA" id="ARBA00022857"/>
    </source>
</evidence>
<dbReference type="OMA" id="AVATPMW"/>
<dbReference type="GO" id="GO:0004090">
    <property type="term" value="F:carbonyl reductase (NADPH) activity"/>
    <property type="evidence" value="ECO:0007669"/>
    <property type="project" value="TreeGrafter"/>
</dbReference>
<comment type="similarity">
    <text evidence="1 5">Belongs to the short-chain dehydrogenases/reductases (SDR) family.</text>
</comment>
<comment type="subunit">
    <text evidence="2">Homotetramer.</text>
</comment>
<dbReference type="FunFam" id="3.40.50.720:FF:000084">
    <property type="entry name" value="Short-chain dehydrogenase reductase"/>
    <property type="match status" value="1"/>
</dbReference>
<sequence length="246" mass="26131">MKFSFAGKKVLVTGAAQGLGRVIVEKFVESGATVFALDVNAGLLNDLHKLLPTIVPVPVDLANWEEARRAVEALGPFDHLVNNAGIISFEPLLESSDKAINKIFDVNFKAVLNLSITFAKSVIQNSTTGTSIVNISSLAGQRPFPVAAVYCCSKAAVDNLTKSLAIEFATHGIRVNAIAPGAMPTALMASLPEEMLKHVTPIMDRQLVKGTADLEDVAFHVLYLSSPFAKFITGNISTIDGGLQVA</sequence>
<evidence type="ECO:0000256" key="2">
    <source>
        <dbReference type="ARBA" id="ARBA00011881"/>
    </source>
</evidence>
<dbReference type="PANTHER" id="PTHR44252">
    <property type="entry name" value="D-ERYTHRULOSE REDUCTASE"/>
    <property type="match status" value="1"/>
</dbReference>
<proteinExistence type="inferred from homology"/>
<evidence type="ECO:0000256" key="5">
    <source>
        <dbReference type="RuleBase" id="RU000363"/>
    </source>
</evidence>
<protein>
    <submittedName>
        <fullName evidence="6">D-erythrulose reductase</fullName>
    </submittedName>
</protein>
<keyword evidence="3" id="KW-0521">NADP</keyword>
<dbReference type="InterPro" id="IPR051737">
    <property type="entry name" value="L-xylulose/Carbonyl_redctase"/>
</dbReference>
<organism evidence="6 7">
    <name type="scientific">Folsomia candida</name>
    <name type="common">Springtail</name>
    <dbReference type="NCBI Taxonomy" id="158441"/>
    <lineage>
        <taxon>Eukaryota</taxon>
        <taxon>Metazoa</taxon>
        <taxon>Ecdysozoa</taxon>
        <taxon>Arthropoda</taxon>
        <taxon>Hexapoda</taxon>
        <taxon>Collembola</taxon>
        <taxon>Entomobryomorpha</taxon>
        <taxon>Isotomoidea</taxon>
        <taxon>Isotomidae</taxon>
        <taxon>Proisotominae</taxon>
        <taxon>Folsomia</taxon>
    </lineage>
</organism>
<dbReference type="PRINTS" id="PR00080">
    <property type="entry name" value="SDRFAMILY"/>
</dbReference>
<dbReference type="PROSITE" id="PS00061">
    <property type="entry name" value="ADH_SHORT"/>
    <property type="match status" value="1"/>
</dbReference>
<dbReference type="GO" id="GO:0006006">
    <property type="term" value="P:glucose metabolic process"/>
    <property type="evidence" value="ECO:0007669"/>
    <property type="project" value="TreeGrafter"/>
</dbReference>
<dbReference type="SUPFAM" id="SSF51735">
    <property type="entry name" value="NAD(P)-binding Rossmann-fold domains"/>
    <property type="match status" value="1"/>
</dbReference>
<dbReference type="GO" id="GO:0050038">
    <property type="term" value="F:L-xylulose reductase (NADPH) activity"/>
    <property type="evidence" value="ECO:0007669"/>
    <property type="project" value="TreeGrafter"/>
</dbReference>
<evidence type="ECO:0000313" key="6">
    <source>
        <dbReference type="EMBL" id="OXA57122.1"/>
    </source>
</evidence>
<evidence type="ECO:0000256" key="4">
    <source>
        <dbReference type="ARBA" id="ARBA00023002"/>
    </source>
</evidence>
<dbReference type="PRINTS" id="PR00081">
    <property type="entry name" value="GDHRDH"/>
</dbReference>
<dbReference type="Pfam" id="PF00106">
    <property type="entry name" value="adh_short"/>
    <property type="match status" value="1"/>
</dbReference>
<name>A0A226EHN0_FOLCA</name>
<dbReference type="PANTHER" id="PTHR44252:SF3">
    <property type="entry name" value="D-ERYTHRULOSE REDUCTASE-RELATED"/>
    <property type="match status" value="1"/>
</dbReference>